<evidence type="ECO:0000259" key="17">
    <source>
        <dbReference type="PROSITE" id="PS51068"/>
    </source>
</evidence>
<keyword evidence="10 15" id="KW-0234">DNA repair</keyword>
<gene>
    <name evidence="15 18" type="primary">mutM</name>
    <name evidence="15" type="synonym">fpg</name>
    <name evidence="18" type="ORF">HF992_00040</name>
</gene>
<dbReference type="FunFam" id="1.10.8.50:FF:000003">
    <property type="entry name" value="Formamidopyrimidine-DNA glycosylase"/>
    <property type="match status" value="1"/>
</dbReference>
<evidence type="ECO:0000256" key="1">
    <source>
        <dbReference type="ARBA" id="ARBA00001668"/>
    </source>
</evidence>
<comment type="catalytic activity">
    <reaction evidence="1 15">
        <text>Hydrolysis of DNA containing ring-opened 7-methylguanine residues, releasing 2,6-diamino-4-hydroxy-5-(N-methyl)formamidopyrimidine.</text>
        <dbReference type="EC" id="3.2.2.23"/>
    </reaction>
</comment>
<feature type="binding site" evidence="15">
    <location>
        <position position="92"/>
    </location>
    <ligand>
        <name>DNA</name>
        <dbReference type="ChEBI" id="CHEBI:16991"/>
    </ligand>
</feature>
<evidence type="ECO:0000256" key="4">
    <source>
        <dbReference type="ARBA" id="ARBA00022723"/>
    </source>
</evidence>
<evidence type="ECO:0000256" key="13">
    <source>
        <dbReference type="ARBA" id="ARBA00023295"/>
    </source>
</evidence>
<comment type="caution">
    <text evidence="15">Lacks conserved residue(s) required for the propagation of feature annotation.</text>
</comment>
<dbReference type="EC" id="3.2.2.23" evidence="15"/>
<dbReference type="Pfam" id="PF06827">
    <property type="entry name" value="zf-FPG_IleRS"/>
    <property type="match status" value="1"/>
</dbReference>
<comment type="cofactor">
    <cofactor evidence="15">
        <name>Zn(2+)</name>
        <dbReference type="ChEBI" id="CHEBI:29105"/>
    </cofactor>
    <text evidence="15">Binds 1 zinc ion per subunit.</text>
</comment>
<dbReference type="Proteomes" id="UP000522720">
    <property type="component" value="Unassembled WGS sequence"/>
</dbReference>
<protein>
    <recommendedName>
        <fullName evidence="15">Formamidopyrimidine-DNA glycosylase</fullName>
        <shortName evidence="15">Fapy-DNA glycosylase</shortName>
        <ecNumber evidence="15">3.2.2.23</ecNumber>
    </recommendedName>
    <alternativeName>
        <fullName evidence="15">DNA-(apurinic or apyrimidinic site) lyase MutM</fullName>
        <shortName evidence="15">AP lyase MutM</shortName>
        <ecNumber evidence="15">4.2.99.18</ecNumber>
    </alternativeName>
</protein>
<comment type="catalytic activity">
    <reaction evidence="14 15">
        <text>2'-deoxyribonucleotide-(2'-deoxyribose 5'-phosphate)-2'-deoxyribonucleotide-DNA = a 3'-end 2'-deoxyribonucleotide-(2,3-dehydro-2,3-deoxyribose 5'-phosphate)-DNA + a 5'-end 5'-phospho-2'-deoxyribonucleoside-DNA + H(+)</text>
        <dbReference type="Rhea" id="RHEA:66592"/>
        <dbReference type="Rhea" id="RHEA-COMP:13180"/>
        <dbReference type="Rhea" id="RHEA-COMP:16897"/>
        <dbReference type="Rhea" id="RHEA-COMP:17067"/>
        <dbReference type="ChEBI" id="CHEBI:15378"/>
        <dbReference type="ChEBI" id="CHEBI:136412"/>
        <dbReference type="ChEBI" id="CHEBI:157695"/>
        <dbReference type="ChEBI" id="CHEBI:167181"/>
        <dbReference type="EC" id="4.2.99.18"/>
    </reaction>
</comment>
<keyword evidence="6 15" id="KW-0863">Zinc-finger</keyword>
<dbReference type="EC" id="4.2.99.18" evidence="15"/>
<keyword evidence="7 15" id="KW-0378">Hydrolase</keyword>
<dbReference type="RefSeq" id="WP_168548030.1">
    <property type="nucleotide sequence ID" value="NZ_JAAXPR010000001.1"/>
</dbReference>
<dbReference type="CDD" id="cd08966">
    <property type="entry name" value="EcFpg-like_N"/>
    <property type="match status" value="1"/>
</dbReference>
<dbReference type="Pfam" id="PF01149">
    <property type="entry name" value="Fapy_DNA_glyco"/>
    <property type="match status" value="1"/>
</dbReference>
<evidence type="ECO:0000256" key="9">
    <source>
        <dbReference type="ARBA" id="ARBA00023125"/>
    </source>
</evidence>
<comment type="subunit">
    <text evidence="3 15">Monomer.</text>
</comment>
<evidence type="ECO:0000256" key="2">
    <source>
        <dbReference type="ARBA" id="ARBA00009409"/>
    </source>
</evidence>
<feature type="domain" description="FPG-type" evidence="16">
    <location>
        <begin position="239"/>
        <end position="273"/>
    </location>
</feature>
<feature type="active site" description="Schiff-base intermediate with DNA" evidence="15">
    <location>
        <position position="2"/>
    </location>
</feature>
<dbReference type="InterPro" id="IPR000214">
    <property type="entry name" value="Znf_DNA_glyclase/AP_lyase"/>
</dbReference>
<evidence type="ECO:0000256" key="8">
    <source>
        <dbReference type="ARBA" id="ARBA00022833"/>
    </source>
</evidence>
<dbReference type="GO" id="GO:0006284">
    <property type="term" value="P:base-excision repair"/>
    <property type="evidence" value="ECO:0007669"/>
    <property type="project" value="InterPro"/>
</dbReference>
<dbReference type="InterPro" id="IPR035937">
    <property type="entry name" value="FPG_N"/>
</dbReference>
<evidence type="ECO:0000256" key="5">
    <source>
        <dbReference type="ARBA" id="ARBA00022763"/>
    </source>
</evidence>
<evidence type="ECO:0000256" key="6">
    <source>
        <dbReference type="ARBA" id="ARBA00022771"/>
    </source>
</evidence>
<dbReference type="SUPFAM" id="SSF57716">
    <property type="entry name" value="Glucocorticoid receptor-like (DNA-binding domain)"/>
    <property type="match status" value="1"/>
</dbReference>
<comment type="function">
    <text evidence="15">Involved in base excision repair of DNA damaged by oxidation or by mutagenic agents. Acts as DNA glycosylase that recognizes and removes damaged bases. Has a preference for oxidized purines, such as 7,8-dihydro-8-oxoguanine (8-oxoG). Has AP (apurinic/apyrimidinic) lyase activity and introduces nicks in the DNA strand. Cleaves the DNA backbone by beta-delta elimination to generate a single-strand break at the site of the removed base with both 3'- and 5'-phosphates.</text>
</comment>
<evidence type="ECO:0000256" key="14">
    <source>
        <dbReference type="ARBA" id="ARBA00044632"/>
    </source>
</evidence>
<keyword evidence="11 15" id="KW-0456">Lyase</keyword>
<dbReference type="PANTHER" id="PTHR22993:SF9">
    <property type="entry name" value="FORMAMIDOPYRIMIDINE-DNA GLYCOSYLASE"/>
    <property type="match status" value="1"/>
</dbReference>
<feature type="domain" description="Formamidopyrimidine-DNA glycosylase catalytic" evidence="17">
    <location>
        <begin position="2"/>
        <end position="114"/>
    </location>
</feature>
<evidence type="ECO:0000256" key="15">
    <source>
        <dbReference type="HAMAP-Rule" id="MF_00103"/>
    </source>
</evidence>
<comment type="caution">
    <text evidence="18">The sequence shown here is derived from an EMBL/GenBank/DDBJ whole genome shotgun (WGS) entry which is preliminary data.</text>
</comment>
<dbReference type="HAMAP" id="MF_00103">
    <property type="entry name" value="Fapy_DNA_glycosyl"/>
    <property type="match status" value="1"/>
</dbReference>
<keyword evidence="12 15" id="KW-0511">Multifunctional enzyme</keyword>
<dbReference type="AlphaFoldDB" id="A0A7X6RZL5"/>
<dbReference type="InterPro" id="IPR010663">
    <property type="entry name" value="Znf_FPG/IleRS"/>
</dbReference>
<dbReference type="InterPro" id="IPR012319">
    <property type="entry name" value="FPG_cat"/>
</dbReference>
<dbReference type="GO" id="GO:0034039">
    <property type="term" value="F:8-oxo-7,8-dihydroguanine DNA N-glycosylase activity"/>
    <property type="evidence" value="ECO:0007669"/>
    <property type="project" value="TreeGrafter"/>
</dbReference>
<organism evidence="18 19">
    <name type="scientific">Streptococcus ovuberis</name>
    <dbReference type="NCBI Taxonomy" id="1936207"/>
    <lineage>
        <taxon>Bacteria</taxon>
        <taxon>Bacillati</taxon>
        <taxon>Bacillota</taxon>
        <taxon>Bacilli</taxon>
        <taxon>Lactobacillales</taxon>
        <taxon>Streptococcaceae</taxon>
        <taxon>Streptococcus</taxon>
    </lineage>
</organism>
<proteinExistence type="inferred from homology"/>
<feature type="active site" description="Proton donor" evidence="15">
    <location>
        <position position="3"/>
    </location>
</feature>
<evidence type="ECO:0000313" key="19">
    <source>
        <dbReference type="Proteomes" id="UP000522720"/>
    </source>
</evidence>
<feature type="active site" description="Proton donor; for delta-elimination activity" evidence="15">
    <location>
        <position position="263"/>
    </location>
</feature>
<evidence type="ECO:0000256" key="10">
    <source>
        <dbReference type="ARBA" id="ARBA00023204"/>
    </source>
</evidence>
<evidence type="ECO:0000256" key="3">
    <source>
        <dbReference type="ARBA" id="ARBA00011245"/>
    </source>
</evidence>
<keyword evidence="9 15" id="KW-0238">DNA-binding</keyword>
<dbReference type="InterPro" id="IPR015887">
    <property type="entry name" value="DNA_glyclase_Znf_dom_DNA_BS"/>
</dbReference>
<dbReference type="NCBIfam" id="NF002211">
    <property type="entry name" value="PRK01103.1"/>
    <property type="match status" value="1"/>
</dbReference>
<dbReference type="NCBIfam" id="TIGR00577">
    <property type="entry name" value="fpg"/>
    <property type="match status" value="1"/>
</dbReference>
<dbReference type="InterPro" id="IPR015886">
    <property type="entry name" value="H2TH_FPG"/>
</dbReference>
<evidence type="ECO:0000256" key="11">
    <source>
        <dbReference type="ARBA" id="ARBA00023239"/>
    </source>
</evidence>
<dbReference type="SMART" id="SM01232">
    <property type="entry name" value="H2TH"/>
    <property type="match status" value="1"/>
</dbReference>
<dbReference type="SUPFAM" id="SSF81624">
    <property type="entry name" value="N-terminal domain of MutM-like DNA repair proteins"/>
    <property type="match status" value="1"/>
</dbReference>
<dbReference type="PROSITE" id="PS01242">
    <property type="entry name" value="ZF_FPG_1"/>
    <property type="match status" value="1"/>
</dbReference>
<reference evidence="18 19" key="1">
    <citation type="submission" date="2020-04" db="EMBL/GenBank/DDBJ databases">
        <title>MicrobeNet Type strains.</title>
        <authorList>
            <person name="Nicholson A.C."/>
        </authorList>
    </citation>
    <scope>NUCLEOTIDE SEQUENCE [LARGE SCALE GENOMIC DNA]</scope>
    <source>
        <strain evidence="18 19">CCUG 69612</strain>
    </source>
</reference>
<dbReference type="GO" id="GO:0003684">
    <property type="term" value="F:damaged DNA binding"/>
    <property type="evidence" value="ECO:0007669"/>
    <property type="project" value="InterPro"/>
</dbReference>
<accession>A0A7X6RZL5</accession>
<dbReference type="GO" id="GO:0008270">
    <property type="term" value="F:zinc ion binding"/>
    <property type="evidence" value="ECO:0007669"/>
    <property type="project" value="UniProtKB-UniRule"/>
</dbReference>
<evidence type="ECO:0000313" key="18">
    <source>
        <dbReference type="EMBL" id="NKZ19263.1"/>
    </source>
</evidence>
<keyword evidence="8 15" id="KW-0862">Zinc</keyword>
<feature type="binding site" evidence="15">
    <location>
        <position position="111"/>
    </location>
    <ligand>
        <name>DNA</name>
        <dbReference type="ChEBI" id="CHEBI:16991"/>
    </ligand>
</feature>
<keyword evidence="4 15" id="KW-0479">Metal-binding</keyword>
<name>A0A7X6RZL5_9STRE</name>
<dbReference type="GO" id="GO:0003690">
    <property type="term" value="F:double-stranded DNA binding"/>
    <property type="evidence" value="ECO:0007669"/>
    <property type="project" value="UniProtKB-ARBA"/>
</dbReference>
<evidence type="ECO:0000256" key="12">
    <source>
        <dbReference type="ARBA" id="ARBA00023268"/>
    </source>
</evidence>
<dbReference type="InterPro" id="IPR020629">
    <property type="entry name" value="FPG_Glyclase"/>
</dbReference>
<dbReference type="EMBL" id="JAAXPR010000001">
    <property type="protein sequence ID" value="NKZ19263.1"/>
    <property type="molecule type" value="Genomic_DNA"/>
</dbReference>
<keyword evidence="5 15" id="KW-0227">DNA damage</keyword>
<comment type="similarity">
    <text evidence="2 15">Belongs to the FPG family.</text>
</comment>
<dbReference type="PROSITE" id="PS51068">
    <property type="entry name" value="FPG_CAT"/>
    <property type="match status" value="1"/>
</dbReference>
<dbReference type="PANTHER" id="PTHR22993">
    <property type="entry name" value="FORMAMIDOPYRIMIDINE-DNA GLYCOSYLASE"/>
    <property type="match status" value="1"/>
</dbReference>
<dbReference type="Pfam" id="PF06831">
    <property type="entry name" value="H2TH"/>
    <property type="match status" value="1"/>
</dbReference>
<sequence length="275" mass="31183">MPELPEVETVRRGLERLVVGRRIERVRIRYPRLVVTDRDEFVASLTGATIEQMGRRGKYLLFGLGQMTMVSHLRMEGKWLLFPSDQIPDNKHFHAFFDLDGNETLVYQDVRKFGTLELVKTADLLGYFTKKKLGPEPEKGVFAYASFERAVAASKKPIKPLLLDQSLVAGLGNIYVDEVLWAAKVHPERVASSLKKAEIKRLHHETIRILQLGIEKGGSTIRTYRNALGMDGTMQEYLQVYGKTGQPCARCGRDIVKIKVAGRGSHFCPRCQKRL</sequence>
<keyword evidence="19" id="KW-1185">Reference proteome</keyword>
<dbReference type="Gene3D" id="3.20.190.10">
    <property type="entry name" value="MutM-like, N-terminal"/>
    <property type="match status" value="1"/>
</dbReference>
<dbReference type="GO" id="GO:0140078">
    <property type="term" value="F:class I DNA-(apurinic or apyrimidinic site) endonuclease activity"/>
    <property type="evidence" value="ECO:0007669"/>
    <property type="project" value="UniProtKB-EC"/>
</dbReference>
<dbReference type="PROSITE" id="PS51066">
    <property type="entry name" value="ZF_FPG_2"/>
    <property type="match status" value="1"/>
</dbReference>
<dbReference type="SMART" id="SM00898">
    <property type="entry name" value="Fapy_DNA_glyco"/>
    <property type="match status" value="1"/>
</dbReference>
<evidence type="ECO:0000259" key="16">
    <source>
        <dbReference type="PROSITE" id="PS51066"/>
    </source>
</evidence>
<evidence type="ECO:0000256" key="7">
    <source>
        <dbReference type="ARBA" id="ARBA00022801"/>
    </source>
</evidence>
<feature type="active site" description="Proton donor; for beta-elimination activity" evidence="15">
    <location>
        <position position="58"/>
    </location>
</feature>
<dbReference type="Gene3D" id="1.10.8.50">
    <property type="match status" value="1"/>
</dbReference>
<dbReference type="InterPro" id="IPR010979">
    <property type="entry name" value="Ribosomal_uS13-like_H2TH"/>
</dbReference>
<dbReference type="SUPFAM" id="SSF46946">
    <property type="entry name" value="S13-like H2TH domain"/>
    <property type="match status" value="1"/>
</dbReference>
<keyword evidence="13 15" id="KW-0326">Glycosidase</keyword>